<evidence type="ECO:0000256" key="2">
    <source>
        <dbReference type="ARBA" id="ARBA00023002"/>
    </source>
</evidence>
<gene>
    <name evidence="6" type="ORF">SAMN04490239_6258</name>
</gene>
<dbReference type="FunFam" id="3.40.309.10:FF:000012">
    <property type="entry name" value="Betaine aldehyde dehydrogenase"/>
    <property type="match status" value="1"/>
</dbReference>
<protein>
    <submittedName>
        <fullName evidence="6">Acyl-CoA reductase</fullName>
    </submittedName>
</protein>
<dbReference type="PROSITE" id="PS00687">
    <property type="entry name" value="ALDEHYDE_DEHYDR_GLU"/>
    <property type="match status" value="1"/>
</dbReference>
<organism evidence="6 7">
    <name type="scientific">Rhodococcus koreensis</name>
    <dbReference type="NCBI Taxonomy" id="99653"/>
    <lineage>
        <taxon>Bacteria</taxon>
        <taxon>Bacillati</taxon>
        <taxon>Actinomycetota</taxon>
        <taxon>Actinomycetes</taxon>
        <taxon>Mycobacteriales</taxon>
        <taxon>Nocardiaceae</taxon>
        <taxon>Rhodococcus</taxon>
    </lineage>
</organism>
<feature type="active site" evidence="3">
    <location>
        <position position="265"/>
    </location>
</feature>
<dbReference type="Gene3D" id="3.40.309.10">
    <property type="entry name" value="Aldehyde Dehydrogenase, Chain A, domain 2"/>
    <property type="match status" value="1"/>
</dbReference>
<dbReference type="EMBL" id="FNSV01000005">
    <property type="protein sequence ID" value="SEC98272.1"/>
    <property type="molecule type" value="Genomic_DNA"/>
</dbReference>
<dbReference type="FunFam" id="3.40.605.10:FF:000026">
    <property type="entry name" value="Aldehyde dehydrogenase, putative"/>
    <property type="match status" value="1"/>
</dbReference>
<dbReference type="InterPro" id="IPR015590">
    <property type="entry name" value="Aldehyde_DH_dom"/>
</dbReference>
<evidence type="ECO:0000256" key="3">
    <source>
        <dbReference type="PROSITE-ProRule" id="PRU10007"/>
    </source>
</evidence>
<evidence type="ECO:0000256" key="1">
    <source>
        <dbReference type="ARBA" id="ARBA00009986"/>
    </source>
</evidence>
<dbReference type="Pfam" id="PF00171">
    <property type="entry name" value="Aldedh"/>
    <property type="match status" value="1"/>
</dbReference>
<evidence type="ECO:0000313" key="7">
    <source>
        <dbReference type="Proteomes" id="UP000183561"/>
    </source>
</evidence>
<name>A0A1H4WXZ5_9NOCA</name>
<evidence type="ECO:0000313" key="6">
    <source>
        <dbReference type="EMBL" id="SEC98272.1"/>
    </source>
</evidence>
<dbReference type="SUPFAM" id="SSF53720">
    <property type="entry name" value="ALDH-like"/>
    <property type="match status" value="1"/>
</dbReference>
<dbReference type="AlphaFoldDB" id="A0A1H4WXZ5"/>
<dbReference type="FunFam" id="3.40.605.10:FF:000007">
    <property type="entry name" value="NAD/NADP-dependent betaine aldehyde dehydrogenase"/>
    <property type="match status" value="1"/>
</dbReference>
<dbReference type="InterPro" id="IPR016162">
    <property type="entry name" value="Ald_DH_N"/>
</dbReference>
<dbReference type="InterPro" id="IPR016163">
    <property type="entry name" value="Ald_DH_C"/>
</dbReference>
<keyword evidence="2 4" id="KW-0560">Oxidoreductase</keyword>
<dbReference type="InterPro" id="IPR029510">
    <property type="entry name" value="Ald_DH_CS_GLU"/>
</dbReference>
<keyword evidence="7" id="KW-1185">Reference proteome</keyword>
<proteinExistence type="inferred from homology"/>
<dbReference type="GO" id="GO:0016620">
    <property type="term" value="F:oxidoreductase activity, acting on the aldehyde or oxo group of donors, NAD or NADP as acceptor"/>
    <property type="evidence" value="ECO:0007669"/>
    <property type="project" value="InterPro"/>
</dbReference>
<dbReference type="PANTHER" id="PTHR11699">
    <property type="entry name" value="ALDEHYDE DEHYDROGENASE-RELATED"/>
    <property type="match status" value="1"/>
</dbReference>
<sequence length="494" mass="51733">MTSTTGAQALKELIEPERLLIDGSWVPAAEGASFPAIDPGTGEQVARVAEGTEADVDAAVAAARRSFDNGRWLRLSGQQRSLILWRIADLLEKRADDLAALESMDAGMPVSQARLMVGEAVNQFRYFAGWADKVEGKSVEIGPAEMRFQGYTRKEAVGVAALIVPWNAPVVATAQKLAPALAAGCSCVLKPSEEASLSALAVGRLLLDAGLPPGVVNVVTGFGPRVGAPLAAHPGVDKVSFTGSTHVGRQIVHAAAGNLKKVSLELGGKSAMIVLPDADLDTVIPGVATGIFWNSGQICTSGSRLFVHRDIADEVADGVAGFGRNLKVGYGTDPDADLGPLISQRHLDRVHGYVESGVAAGARVVAGGNRIGDTGYFYEPTVVVDADPSMAMIREEIFGPVLGVVTFTDLDDAVAAANDTEYGLAGSVWTRDVARAHSIAHRLRASRIGINVHRAGGVQMPVGGYKQSGWGRENGAEALAEYLETKSVVTRLAD</sequence>
<accession>A0A1H4WXZ5</accession>
<comment type="similarity">
    <text evidence="1 4">Belongs to the aldehyde dehydrogenase family.</text>
</comment>
<evidence type="ECO:0000259" key="5">
    <source>
        <dbReference type="Pfam" id="PF00171"/>
    </source>
</evidence>
<dbReference type="InterPro" id="IPR016161">
    <property type="entry name" value="Ald_DH/histidinol_DH"/>
</dbReference>
<feature type="domain" description="Aldehyde dehydrogenase" evidence="5">
    <location>
        <begin position="25"/>
        <end position="488"/>
    </location>
</feature>
<dbReference type="Proteomes" id="UP000183561">
    <property type="component" value="Unassembled WGS sequence"/>
</dbReference>
<evidence type="ECO:0000256" key="4">
    <source>
        <dbReference type="RuleBase" id="RU003345"/>
    </source>
</evidence>
<reference evidence="7" key="1">
    <citation type="submission" date="2016-10" db="EMBL/GenBank/DDBJ databases">
        <authorList>
            <person name="Varghese N."/>
            <person name="Submissions S."/>
        </authorList>
    </citation>
    <scope>NUCLEOTIDE SEQUENCE [LARGE SCALE GENOMIC DNA]</scope>
    <source>
        <strain evidence="7">DSM 44498</strain>
    </source>
</reference>
<dbReference type="Gene3D" id="3.40.605.10">
    <property type="entry name" value="Aldehyde Dehydrogenase, Chain A, domain 1"/>
    <property type="match status" value="1"/>
</dbReference>
<dbReference type="OrthoDB" id="6882680at2"/>
<dbReference type="RefSeq" id="WP_072944559.1">
    <property type="nucleotide sequence ID" value="NZ_FNSV01000005.1"/>
</dbReference>